<comment type="caution">
    <text evidence="2">The sequence shown here is derived from an EMBL/GenBank/DDBJ whole genome shotgun (WGS) entry which is preliminary data.</text>
</comment>
<organism evidence="2 3">
    <name type="scientific">Paenibacillus aurantiacus</name>
    <dbReference type="NCBI Taxonomy" id="1936118"/>
    <lineage>
        <taxon>Bacteria</taxon>
        <taxon>Bacillati</taxon>
        <taxon>Bacillota</taxon>
        <taxon>Bacilli</taxon>
        <taxon>Bacillales</taxon>
        <taxon>Paenibacillaceae</taxon>
        <taxon>Paenibacillus</taxon>
    </lineage>
</organism>
<evidence type="ECO:0000256" key="1">
    <source>
        <dbReference type="SAM" id="Phobius"/>
    </source>
</evidence>
<name>A0ABV5L0D7_9BACL</name>
<dbReference type="EMBL" id="JBHMDO010000047">
    <property type="protein sequence ID" value="MFB9329928.1"/>
    <property type="molecule type" value="Genomic_DNA"/>
</dbReference>
<evidence type="ECO:0000313" key="2">
    <source>
        <dbReference type="EMBL" id="MFB9329928.1"/>
    </source>
</evidence>
<keyword evidence="1" id="KW-0472">Membrane</keyword>
<keyword evidence="3" id="KW-1185">Reference proteome</keyword>
<feature type="transmembrane region" description="Helical" evidence="1">
    <location>
        <begin position="125"/>
        <end position="146"/>
    </location>
</feature>
<feature type="transmembrane region" description="Helical" evidence="1">
    <location>
        <begin position="91"/>
        <end position="113"/>
    </location>
</feature>
<keyword evidence="1" id="KW-0812">Transmembrane</keyword>
<feature type="transmembrane region" description="Helical" evidence="1">
    <location>
        <begin position="6"/>
        <end position="23"/>
    </location>
</feature>
<feature type="transmembrane region" description="Helical" evidence="1">
    <location>
        <begin position="60"/>
        <end position="84"/>
    </location>
</feature>
<evidence type="ECO:0008006" key="4">
    <source>
        <dbReference type="Google" id="ProtNLM"/>
    </source>
</evidence>
<protein>
    <recommendedName>
        <fullName evidence="4">Lycopene cyclase domain-containing protein</fullName>
    </recommendedName>
</protein>
<sequence length="164" mass="19433">MMILRIGLWAVFILPFLTLLLLRRDLIRKYLPAAMFVTIINVILYEVAWEYGWWHYKQSLFAWDTITPAPLIFSAYWVVTIWIFALSFRRFWLYFMLNLAVNGLFAFELAPWLSRAGITEGTLTGTSILLILTALSTGVYLFQLWYGREERSEMTFQMPRRSRI</sequence>
<gene>
    <name evidence="2" type="ORF">ACFFSY_28640</name>
</gene>
<dbReference type="Proteomes" id="UP001589747">
    <property type="component" value="Unassembled WGS sequence"/>
</dbReference>
<reference evidence="2 3" key="1">
    <citation type="submission" date="2024-09" db="EMBL/GenBank/DDBJ databases">
        <authorList>
            <person name="Sun Q."/>
            <person name="Mori K."/>
        </authorList>
    </citation>
    <scope>NUCLEOTIDE SEQUENCE [LARGE SCALE GENOMIC DNA]</scope>
    <source>
        <strain evidence="2 3">TISTR 2452</strain>
    </source>
</reference>
<feature type="transmembrane region" description="Helical" evidence="1">
    <location>
        <begin position="30"/>
        <end position="48"/>
    </location>
</feature>
<evidence type="ECO:0000313" key="3">
    <source>
        <dbReference type="Proteomes" id="UP001589747"/>
    </source>
</evidence>
<accession>A0ABV5L0D7</accession>
<dbReference type="RefSeq" id="WP_377500643.1">
    <property type="nucleotide sequence ID" value="NZ_JBHMDO010000047.1"/>
</dbReference>
<proteinExistence type="predicted"/>
<keyword evidence="1" id="KW-1133">Transmembrane helix</keyword>